<feature type="domain" description="Nucleotide-diphospho-sugar transferase" evidence="1">
    <location>
        <begin position="31"/>
        <end position="228"/>
    </location>
</feature>
<gene>
    <name evidence="2" type="ORF">PENTCL1PPCAC_25886</name>
</gene>
<proteinExistence type="predicted"/>
<name>A0AAV5UA79_9BILA</name>
<comment type="caution">
    <text evidence="2">The sequence shown here is derived from an EMBL/GenBank/DDBJ whole genome shotgun (WGS) entry which is preliminary data.</text>
</comment>
<dbReference type="InterPro" id="IPR005069">
    <property type="entry name" value="Nucl-diP-sugar_transferase"/>
</dbReference>
<feature type="non-terminal residue" evidence="2">
    <location>
        <position position="1"/>
    </location>
</feature>
<keyword evidence="3" id="KW-1185">Reference proteome</keyword>
<protein>
    <recommendedName>
        <fullName evidence="1">Nucleotide-diphospho-sugar transferase domain-containing protein</fullName>
    </recommendedName>
</protein>
<reference evidence="2" key="1">
    <citation type="submission" date="2023-10" db="EMBL/GenBank/DDBJ databases">
        <title>Genome assembly of Pristionchus species.</title>
        <authorList>
            <person name="Yoshida K."/>
            <person name="Sommer R.J."/>
        </authorList>
    </citation>
    <scope>NUCLEOTIDE SEQUENCE</scope>
    <source>
        <strain evidence="2">RS0144</strain>
    </source>
</reference>
<dbReference type="PANTHER" id="PTHR31967:SF9">
    <property type="entry name" value="NUCLEOTIDE-DIPHOSPHO-SUGAR TRANSFERASE DOMAIN-CONTAINING PROTEIN"/>
    <property type="match status" value="1"/>
</dbReference>
<dbReference type="Pfam" id="PF03407">
    <property type="entry name" value="Nucleotid_trans"/>
    <property type="match status" value="1"/>
</dbReference>
<dbReference type="PANTHER" id="PTHR31967">
    <property type="entry name" value="GROUNDHOG (HEDGEHOG-LIKE FAMILY)-RELATED"/>
    <property type="match status" value="1"/>
</dbReference>
<evidence type="ECO:0000313" key="2">
    <source>
        <dbReference type="EMBL" id="GMT03712.1"/>
    </source>
</evidence>
<organism evidence="2 3">
    <name type="scientific">Pristionchus entomophagus</name>
    <dbReference type="NCBI Taxonomy" id="358040"/>
    <lineage>
        <taxon>Eukaryota</taxon>
        <taxon>Metazoa</taxon>
        <taxon>Ecdysozoa</taxon>
        <taxon>Nematoda</taxon>
        <taxon>Chromadorea</taxon>
        <taxon>Rhabditida</taxon>
        <taxon>Rhabditina</taxon>
        <taxon>Diplogasteromorpha</taxon>
        <taxon>Diplogasteroidea</taxon>
        <taxon>Neodiplogasteridae</taxon>
        <taxon>Pristionchus</taxon>
    </lineage>
</organism>
<dbReference type="AlphaFoldDB" id="A0AAV5UA79"/>
<evidence type="ECO:0000259" key="1">
    <source>
        <dbReference type="Pfam" id="PF03407"/>
    </source>
</evidence>
<evidence type="ECO:0000313" key="3">
    <source>
        <dbReference type="Proteomes" id="UP001432027"/>
    </source>
</evidence>
<sequence>IFQENYVFMLNKHAIDMTMNWLCMTREMDGVHDSSLFVTMDSVASAKIKDHWPAVSVLQLDIEPLMDSFNYGEGPYQLFYLLRSNLARAFLLNDVTFWMTQQDTFWRAPLSSLDLSEYADADIVFDRASPANVTFIAGGYYRARSSSGALRFFDELSEALSWWYTPDNAFMSSLCRRRSDTTKCAHLPFDAIPNWKWLYDHPAADWADLPPLLQFDGETQLGGKLETMRKLGFKFLSDPGSPELCTQRSNNRLGGRAKTGDGEFKLSLAHVQFCVYQAIVDCLYSFPPSSLLLDYVILPAAHFFMLTM</sequence>
<accession>A0AAV5UA79</accession>
<dbReference type="Proteomes" id="UP001432027">
    <property type="component" value="Unassembled WGS sequence"/>
</dbReference>
<dbReference type="EMBL" id="BTSX01000006">
    <property type="protein sequence ID" value="GMT03712.1"/>
    <property type="molecule type" value="Genomic_DNA"/>
</dbReference>